<feature type="compositionally biased region" description="Polar residues" evidence="1">
    <location>
        <begin position="109"/>
        <end position="125"/>
    </location>
</feature>
<gene>
    <name evidence="4" type="primary">PRR36</name>
</gene>
<dbReference type="KEGG" id="asn:102373355"/>
<feature type="compositionally biased region" description="Polar residues" evidence="1">
    <location>
        <begin position="514"/>
        <end position="523"/>
    </location>
</feature>
<feature type="compositionally biased region" description="Pro residues" evidence="1">
    <location>
        <begin position="384"/>
        <end position="394"/>
    </location>
</feature>
<evidence type="ECO:0000313" key="3">
    <source>
        <dbReference type="Proteomes" id="UP000189705"/>
    </source>
</evidence>
<feature type="compositionally biased region" description="Low complexity" evidence="1">
    <location>
        <begin position="253"/>
        <end position="262"/>
    </location>
</feature>
<reference evidence="4" key="1">
    <citation type="submission" date="2025-08" db="UniProtKB">
        <authorList>
            <consortium name="RefSeq"/>
        </authorList>
    </citation>
    <scope>IDENTIFICATION</scope>
</reference>
<feature type="region of interest" description="Disordered" evidence="1">
    <location>
        <begin position="1"/>
        <end position="398"/>
    </location>
</feature>
<evidence type="ECO:0000259" key="2">
    <source>
        <dbReference type="Pfam" id="PF15363"/>
    </source>
</evidence>
<dbReference type="InParanoid" id="A0A3Q0FLL8"/>
<feature type="domain" description="BTB/POZ" evidence="2">
    <location>
        <begin position="500"/>
        <end position="543"/>
    </location>
</feature>
<dbReference type="CTD" id="80164"/>
<keyword evidence="3" id="KW-1185">Reference proteome</keyword>
<protein>
    <submittedName>
        <fullName evidence="4">Proline-rich protein 36</fullName>
    </submittedName>
</protein>
<feature type="compositionally biased region" description="Low complexity" evidence="1">
    <location>
        <begin position="280"/>
        <end position="303"/>
    </location>
</feature>
<feature type="compositionally biased region" description="Polar residues" evidence="1">
    <location>
        <begin position="238"/>
        <end position="250"/>
    </location>
</feature>
<dbReference type="Proteomes" id="UP000189705">
    <property type="component" value="Unplaced"/>
</dbReference>
<feature type="region of interest" description="Disordered" evidence="1">
    <location>
        <begin position="410"/>
        <end position="429"/>
    </location>
</feature>
<dbReference type="AlphaFoldDB" id="A0A3Q0FLL8"/>
<evidence type="ECO:0000256" key="1">
    <source>
        <dbReference type="SAM" id="MobiDB-lite"/>
    </source>
</evidence>
<evidence type="ECO:0000313" key="4">
    <source>
        <dbReference type="RefSeq" id="XP_025048536.1"/>
    </source>
</evidence>
<dbReference type="GeneID" id="102373355"/>
<feature type="compositionally biased region" description="Polar residues" evidence="1">
    <location>
        <begin position="307"/>
        <end position="316"/>
    </location>
</feature>
<dbReference type="PANTHER" id="PTHR22427">
    <property type="entry name" value="GH15728P"/>
    <property type="match status" value="1"/>
</dbReference>
<feature type="compositionally biased region" description="Low complexity" evidence="1">
    <location>
        <begin position="149"/>
        <end position="165"/>
    </location>
</feature>
<accession>A0A3Q0FLL8</accession>
<feature type="compositionally biased region" description="Gly residues" evidence="1">
    <location>
        <begin position="483"/>
        <end position="492"/>
    </location>
</feature>
<organism evidence="3 4">
    <name type="scientific">Alligator sinensis</name>
    <name type="common">Chinese alligator</name>
    <dbReference type="NCBI Taxonomy" id="38654"/>
    <lineage>
        <taxon>Eukaryota</taxon>
        <taxon>Metazoa</taxon>
        <taxon>Chordata</taxon>
        <taxon>Craniata</taxon>
        <taxon>Vertebrata</taxon>
        <taxon>Euteleostomi</taxon>
        <taxon>Archelosauria</taxon>
        <taxon>Archosauria</taxon>
        <taxon>Crocodylia</taxon>
        <taxon>Alligatoridae</taxon>
        <taxon>Alligatorinae</taxon>
        <taxon>Alligator</taxon>
    </lineage>
</organism>
<feature type="compositionally biased region" description="Basic and acidic residues" evidence="1">
    <location>
        <begin position="166"/>
        <end position="177"/>
    </location>
</feature>
<feature type="compositionally biased region" description="Polar residues" evidence="1">
    <location>
        <begin position="1"/>
        <end position="10"/>
    </location>
</feature>
<dbReference type="STRING" id="38654.A0A3Q0FLL8"/>
<dbReference type="RefSeq" id="XP_025048536.1">
    <property type="nucleotide sequence ID" value="XM_025192751.1"/>
</dbReference>
<feature type="compositionally biased region" description="Low complexity" evidence="1">
    <location>
        <begin position="199"/>
        <end position="213"/>
    </location>
</feature>
<name>A0A3Q0FLL8_ALLSI</name>
<feature type="region of interest" description="Disordered" evidence="1">
    <location>
        <begin position="480"/>
        <end position="543"/>
    </location>
</feature>
<sequence length="543" mass="55718">MGSSGINSSQHPERNPWLFPPPGQDQASGPPWQPVWGCAFTKDPHCHTSQERPPPTPTSPKEKLKAKSPSRPGGNILAASALKKPPGVKTPRKETGKKPAPGEAGTRGAKTQTPGDIGETGNTGLEQDMPGTQGRGRDSSVPLGPEPPADTQTQPSPAPTQTLPPVREDGMEEDKMPRAPAPADQEPDGPTEPLLTSLGSQTGAGSSGETGSTCLEQAISPTLLGDLQHDARMDGLQETPSPSEHPTTAPQIPVAAPLQPGAPAGGTAGPVAAPPKPQMLPLGLPRSPGKGSSSSPSSTLSGPELAGQSSSETSTPEELRAYDSSSGVESKSDERPLAPSPGPGEPDLSIRRLPGSRGDLLKMSPEDSEGLGSGEAGTETPSSTPSPPLAPPAGAPIHWCCPHKIEEEETEVPGFGTGPRSLPTGGIGPRWAPCAPDFLSTIYEAEGGAESPGLEDMNEKTPLALGSLQAAVMQQLLSRSLGLGQGPGGGQRGAPQAELGRWSELLSPLDESRASITSVTSFSPEDAASPQGDWTVVEVETFH</sequence>
<proteinExistence type="predicted"/>
<dbReference type="PANTHER" id="PTHR22427:SF8">
    <property type="entry name" value="PROLINE-RICH PROTEIN 36"/>
    <property type="match status" value="1"/>
</dbReference>
<dbReference type="Pfam" id="PF15363">
    <property type="entry name" value="BTBD8_C"/>
    <property type="match status" value="1"/>
</dbReference>
<dbReference type="InterPro" id="IPR027907">
    <property type="entry name" value="BTBD8_C"/>
</dbReference>